<reference evidence="10 11" key="1">
    <citation type="journal article" date="2017" name="Int. J. Syst. Evol. Microbiol.">
        <title>Brenneria populi subsp. brevivirga subsp. nov. isolated from symptomatic bark of Populus x euramericana canker, and description of Brenneria populi subsp. populi subsp. nov.</title>
        <authorList>
            <person name="Zheng M.H."/>
            <person name="Piao C.G."/>
            <person name="Xue H."/>
            <person name="Guo M.W."/>
            <person name="Li Y."/>
        </authorList>
    </citation>
    <scope>NUCLEOTIDE SEQUENCE [LARGE SCALE GENOMIC DNA]</scope>
    <source>
        <strain evidence="10 11">D9-5</strain>
    </source>
</reference>
<evidence type="ECO:0000256" key="2">
    <source>
        <dbReference type="ARBA" id="ARBA00022490"/>
    </source>
</evidence>
<keyword evidence="11" id="KW-1185">Reference proteome</keyword>
<evidence type="ECO:0000259" key="9">
    <source>
        <dbReference type="Pfam" id="PF01636"/>
    </source>
</evidence>
<evidence type="ECO:0000256" key="8">
    <source>
        <dbReference type="ARBA" id="ARBA00040505"/>
    </source>
</evidence>
<dbReference type="PANTHER" id="PTHR21064">
    <property type="entry name" value="AMINOGLYCOSIDE PHOSPHOTRANSFERASE DOMAIN-CONTAINING PROTEIN-RELATED"/>
    <property type="match status" value="1"/>
</dbReference>
<dbReference type="EC" id="2.7.1.81" evidence="7"/>
<dbReference type="Pfam" id="PF01636">
    <property type="entry name" value="APH"/>
    <property type="match status" value="1"/>
</dbReference>
<dbReference type="RefSeq" id="WP_327619398.1">
    <property type="nucleotide sequence ID" value="NZ_JAYWTM010000024.1"/>
</dbReference>
<keyword evidence="4" id="KW-0418">Kinase</keyword>
<dbReference type="PANTHER" id="PTHR21064:SF1">
    <property type="entry name" value="HYDROXYLYSINE KINASE"/>
    <property type="match status" value="1"/>
</dbReference>
<evidence type="ECO:0000256" key="3">
    <source>
        <dbReference type="ARBA" id="ARBA00022679"/>
    </source>
</evidence>
<dbReference type="SUPFAM" id="SSF56112">
    <property type="entry name" value="Protein kinase-like (PK-like)"/>
    <property type="match status" value="1"/>
</dbReference>
<dbReference type="InterPro" id="IPR050249">
    <property type="entry name" value="Pseudomonas-type_ThrB"/>
</dbReference>
<protein>
    <recommendedName>
        <fullName evidence="8">Hydroxylysine kinase</fullName>
        <ecNumber evidence="7">2.7.1.81</ecNumber>
    </recommendedName>
</protein>
<evidence type="ECO:0000256" key="7">
    <source>
        <dbReference type="ARBA" id="ARBA00038873"/>
    </source>
</evidence>
<feature type="domain" description="Aminoglycoside phosphotransferase" evidence="9">
    <location>
        <begin position="51"/>
        <end position="290"/>
    </location>
</feature>
<sequence length="367" mass="41406">MARHTDNIDIAVDDSGLTTGFISMSDDEASRLARSHYGIEGQVRRLDTEKDDTFRLTDSDRRRQYILKVANPAEPAEEIDLQGALLNFLRQRDAALPVPAPVADIQGNTMARITDAAGQQRYVRLLTYLEGTPLDSVESSPRLREQVGEVLARLRLAMARFEHPAAHRILFWDVKNLANLRPLLASVENKEQQQLLKRAMARFLPLSERIQSLPCQVLHNDFSQSNIIVDPCRRDFVTGIIDFGDTVYTAVAVDVATALLNQLPRDAAVNSPDDLFAQGRDLLRGYLRRAPLSREELALLPHLVMGRVIARALITLWRARRFPDNARYILRNTEPGWGQLAWLLARSSDELSQTFMSMIPLSGEHHD</sequence>
<gene>
    <name evidence="10" type="ORF">VSX58_18605</name>
</gene>
<evidence type="ECO:0000256" key="1">
    <source>
        <dbReference type="ARBA" id="ARBA00004496"/>
    </source>
</evidence>
<comment type="function">
    <text evidence="6">Catalyzes the GTP-dependent phosphorylation of 5-hydroxy-L-lysine.</text>
</comment>
<comment type="catalytic activity">
    <reaction evidence="5">
        <text>(5R)-5-hydroxy-L-lysine + GTP = (5R)-5-phosphooxy-L-lysine + GDP + H(+)</text>
        <dbReference type="Rhea" id="RHEA:19049"/>
        <dbReference type="ChEBI" id="CHEBI:15378"/>
        <dbReference type="ChEBI" id="CHEBI:37565"/>
        <dbReference type="ChEBI" id="CHEBI:57882"/>
        <dbReference type="ChEBI" id="CHEBI:58189"/>
        <dbReference type="ChEBI" id="CHEBI:58357"/>
        <dbReference type="EC" id="2.7.1.81"/>
    </reaction>
</comment>
<keyword evidence="3" id="KW-0808">Transferase</keyword>
<evidence type="ECO:0000256" key="6">
    <source>
        <dbReference type="ARBA" id="ARBA00037368"/>
    </source>
</evidence>
<accession>A0ABU6JV10</accession>
<proteinExistence type="predicted"/>
<dbReference type="Gene3D" id="3.30.200.20">
    <property type="entry name" value="Phosphorylase Kinase, domain 1"/>
    <property type="match status" value="1"/>
</dbReference>
<dbReference type="InterPro" id="IPR011009">
    <property type="entry name" value="Kinase-like_dom_sf"/>
</dbReference>
<name>A0ABU6JV10_9GAMM</name>
<organism evidence="10 11">
    <name type="scientific">Brenneria populi</name>
    <dbReference type="NCBI Taxonomy" id="1505588"/>
    <lineage>
        <taxon>Bacteria</taxon>
        <taxon>Pseudomonadati</taxon>
        <taxon>Pseudomonadota</taxon>
        <taxon>Gammaproteobacteria</taxon>
        <taxon>Enterobacterales</taxon>
        <taxon>Pectobacteriaceae</taxon>
        <taxon>Brenneria</taxon>
    </lineage>
</organism>
<comment type="caution">
    <text evidence="10">The sequence shown here is derived from an EMBL/GenBank/DDBJ whole genome shotgun (WGS) entry which is preliminary data.</text>
</comment>
<evidence type="ECO:0000256" key="4">
    <source>
        <dbReference type="ARBA" id="ARBA00022777"/>
    </source>
</evidence>
<dbReference type="InterPro" id="IPR002575">
    <property type="entry name" value="Aminoglycoside_PTrfase"/>
</dbReference>
<keyword evidence="2" id="KW-0963">Cytoplasm</keyword>
<dbReference type="Proteomes" id="UP001309705">
    <property type="component" value="Unassembled WGS sequence"/>
</dbReference>
<evidence type="ECO:0000256" key="5">
    <source>
        <dbReference type="ARBA" id="ARBA00036820"/>
    </source>
</evidence>
<dbReference type="EMBL" id="JAYWTM010000024">
    <property type="protein sequence ID" value="MEC5344610.1"/>
    <property type="molecule type" value="Genomic_DNA"/>
</dbReference>
<dbReference type="Gene3D" id="3.90.1200.10">
    <property type="match status" value="1"/>
</dbReference>
<evidence type="ECO:0000313" key="10">
    <source>
        <dbReference type="EMBL" id="MEC5344610.1"/>
    </source>
</evidence>
<evidence type="ECO:0000313" key="11">
    <source>
        <dbReference type="Proteomes" id="UP001309705"/>
    </source>
</evidence>
<comment type="subcellular location">
    <subcellularLocation>
        <location evidence="1">Cytoplasm</location>
    </subcellularLocation>
</comment>